<dbReference type="InterPro" id="IPR011011">
    <property type="entry name" value="Znf_FYVE_PHD"/>
</dbReference>
<dbReference type="InterPro" id="IPR046341">
    <property type="entry name" value="SET_dom_sf"/>
</dbReference>
<dbReference type="PROSITE" id="PS51542">
    <property type="entry name" value="FYRN"/>
    <property type="match status" value="1"/>
</dbReference>
<protein>
    <submittedName>
        <fullName evidence="26">CXXC-type domain-containing protein</fullName>
    </submittedName>
</protein>
<feature type="region of interest" description="Disordered" evidence="17">
    <location>
        <begin position="2495"/>
        <end position="2528"/>
    </location>
</feature>
<dbReference type="PROSITE" id="PS50280">
    <property type="entry name" value="SET"/>
    <property type="match status" value="1"/>
</dbReference>
<accession>A0A0R3S935</accession>
<evidence type="ECO:0000259" key="21">
    <source>
        <dbReference type="PROSITE" id="PS50280"/>
    </source>
</evidence>
<dbReference type="Pfam" id="PF00046">
    <property type="entry name" value="Homeodomain"/>
    <property type="match status" value="1"/>
</dbReference>
<dbReference type="GO" id="GO:0000981">
    <property type="term" value="F:DNA-binding transcription factor activity, RNA polymerase II-specific"/>
    <property type="evidence" value="ECO:0007669"/>
    <property type="project" value="InterPro"/>
</dbReference>
<comment type="similarity">
    <text evidence="2">Belongs to the PHD-associated homeobox family.</text>
</comment>
<evidence type="ECO:0000256" key="1">
    <source>
        <dbReference type="ARBA" id="ARBA00004123"/>
    </source>
</evidence>
<evidence type="ECO:0000256" key="11">
    <source>
        <dbReference type="ARBA" id="ARBA00023155"/>
    </source>
</evidence>
<comment type="subcellular location">
    <subcellularLocation>
        <location evidence="1 14 16">Nucleus</location>
    </subcellularLocation>
</comment>
<dbReference type="STRING" id="6216.A0A0R3S935"/>
<dbReference type="InterPro" id="IPR001356">
    <property type="entry name" value="HD"/>
</dbReference>
<dbReference type="Proteomes" id="UP000274504">
    <property type="component" value="Unassembled WGS sequence"/>
</dbReference>
<keyword evidence="9" id="KW-0805">Transcription regulation</keyword>
<dbReference type="EMBL" id="UYSG01000103">
    <property type="protein sequence ID" value="VDL17653.1"/>
    <property type="molecule type" value="Genomic_DNA"/>
</dbReference>
<evidence type="ECO:0000313" key="25">
    <source>
        <dbReference type="Proteomes" id="UP000274504"/>
    </source>
</evidence>
<dbReference type="PROSITE" id="PS00027">
    <property type="entry name" value="HOMEOBOX_1"/>
    <property type="match status" value="1"/>
</dbReference>
<dbReference type="GO" id="GO:0045893">
    <property type="term" value="P:positive regulation of DNA-templated transcription"/>
    <property type="evidence" value="ECO:0007669"/>
    <property type="project" value="TreeGrafter"/>
</dbReference>
<evidence type="ECO:0000256" key="12">
    <source>
        <dbReference type="ARBA" id="ARBA00023163"/>
    </source>
</evidence>
<feature type="domain" description="Homeobox" evidence="19">
    <location>
        <begin position="3046"/>
        <end position="3097"/>
    </location>
</feature>
<dbReference type="GO" id="GO:0042800">
    <property type="term" value="F:histone H3K4 methyltransferase activity"/>
    <property type="evidence" value="ECO:0007669"/>
    <property type="project" value="TreeGrafter"/>
</dbReference>
<feature type="region of interest" description="Disordered" evidence="17">
    <location>
        <begin position="2087"/>
        <end position="2113"/>
    </location>
</feature>
<dbReference type="SMART" id="SM00317">
    <property type="entry name" value="SET"/>
    <property type="match status" value="1"/>
</dbReference>
<evidence type="ECO:0000313" key="26">
    <source>
        <dbReference type="WBParaSite" id="HDID_0000072201-mRNA-1"/>
    </source>
</evidence>
<feature type="compositionally biased region" description="Polar residues" evidence="17">
    <location>
        <begin position="677"/>
        <end position="696"/>
    </location>
</feature>
<name>A0A0R3S935_HYMDI</name>
<feature type="region of interest" description="Disordered" evidence="17">
    <location>
        <begin position="659"/>
        <end position="727"/>
    </location>
</feature>
<dbReference type="PROSITE" id="PS51543">
    <property type="entry name" value="FYRC"/>
    <property type="match status" value="1"/>
</dbReference>
<feature type="compositionally biased region" description="Basic and acidic residues" evidence="17">
    <location>
        <begin position="612"/>
        <end position="627"/>
    </location>
</feature>
<feature type="domain" description="CXXC-type" evidence="22">
    <location>
        <begin position="858"/>
        <end position="908"/>
    </location>
</feature>
<dbReference type="InterPro" id="IPR001841">
    <property type="entry name" value="Znf_RING"/>
</dbReference>
<evidence type="ECO:0000256" key="16">
    <source>
        <dbReference type="RuleBase" id="RU000682"/>
    </source>
</evidence>
<dbReference type="InterPro" id="IPR001214">
    <property type="entry name" value="SET_dom"/>
</dbReference>
<reference evidence="24 25" key="2">
    <citation type="submission" date="2018-11" db="EMBL/GenBank/DDBJ databases">
        <authorList>
            <consortium name="Pathogen Informatics"/>
        </authorList>
    </citation>
    <scope>NUCLEOTIDE SEQUENCE [LARGE SCALE GENOMIC DNA]</scope>
</reference>
<dbReference type="Pfam" id="PF00856">
    <property type="entry name" value="SET"/>
    <property type="match status" value="1"/>
</dbReference>
<dbReference type="PROSITE" id="PS50071">
    <property type="entry name" value="HOMEOBOX_2"/>
    <property type="match status" value="1"/>
</dbReference>
<feature type="compositionally biased region" description="Polar residues" evidence="17">
    <location>
        <begin position="593"/>
        <end position="606"/>
    </location>
</feature>
<evidence type="ECO:0000259" key="20">
    <source>
        <dbReference type="PROSITE" id="PS50089"/>
    </source>
</evidence>
<keyword evidence="11 14" id="KW-0371">Homeobox</keyword>
<evidence type="ECO:0000256" key="7">
    <source>
        <dbReference type="ARBA" id="ARBA00022833"/>
    </source>
</evidence>
<feature type="compositionally biased region" description="Polar residues" evidence="17">
    <location>
        <begin position="2141"/>
        <end position="2152"/>
    </location>
</feature>
<evidence type="ECO:0000256" key="10">
    <source>
        <dbReference type="ARBA" id="ARBA00023125"/>
    </source>
</evidence>
<reference evidence="26" key="1">
    <citation type="submission" date="2016-03" db="UniProtKB">
        <authorList>
            <consortium name="WormBaseParasite"/>
        </authorList>
    </citation>
    <scope>IDENTIFICATION</scope>
</reference>
<dbReference type="InterPro" id="IPR009057">
    <property type="entry name" value="Homeodomain-like_sf"/>
</dbReference>
<dbReference type="PANTHER" id="PTHR45838">
    <property type="entry name" value="HISTONE-LYSINE-N-METHYLTRANSFERASE 2 KMT2 FAMILY MEMBER"/>
    <property type="match status" value="1"/>
</dbReference>
<feature type="region of interest" description="Disordered" evidence="17">
    <location>
        <begin position="2136"/>
        <end position="2187"/>
    </location>
</feature>
<feature type="compositionally biased region" description="Polar residues" evidence="17">
    <location>
        <begin position="2496"/>
        <end position="2526"/>
    </location>
</feature>
<keyword evidence="4" id="KW-0808">Transferase</keyword>
<dbReference type="InterPro" id="IPR003889">
    <property type="entry name" value="FYrich_C"/>
</dbReference>
<dbReference type="Gene3D" id="3.30.40.10">
    <property type="entry name" value="Zinc/RING finger domain, C3HC4 (zinc finger)"/>
    <property type="match status" value="3"/>
</dbReference>
<feature type="domain" description="RING-type" evidence="20">
    <location>
        <begin position="1139"/>
        <end position="1183"/>
    </location>
</feature>
<dbReference type="SUPFAM" id="SSF57903">
    <property type="entry name" value="FYVE/PHD zinc finger"/>
    <property type="match status" value="2"/>
</dbReference>
<feature type="compositionally biased region" description="Polar residues" evidence="17">
    <location>
        <begin position="774"/>
        <end position="784"/>
    </location>
</feature>
<dbReference type="GO" id="GO:0003677">
    <property type="term" value="F:DNA binding"/>
    <property type="evidence" value="ECO:0007669"/>
    <property type="project" value="UniProtKB-UniRule"/>
</dbReference>
<keyword evidence="13 14" id="KW-0539">Nucleus</keyword>
<dbReference type="InterPro" id="IPR034732">
    <property type="entry name" value="EPHD"/>
</dbReference>
<feature type="region of interest" description="Disordered" evidence="17">
    <location>
        <begin position="593"/>
        <end position="645"/>
    </location>
</feature>
<keyword evidence="10 14" id="KW-0238">DNA-binding</keyword>
<evidence type="ECO:0000256" key="17">
    <source>
        <dbReference type="SAM" id="MobiDB-lite"/>
    </source>
</evidence>
<dbReference type="PROSITE" id="PS50016">
    <property type="entry name" value="ZF_PHD_2"/>
    <property type="match status" value="2"/>
</dbReference>
<evidence type="ECO:0000256" key="8">
    <source>
        <dbReference type="ARBA" id="ARBA00022853"/>
    </source>
</evidence>
<keyword evidence="8" id="KW-0156">Chromatin regulator</keyword>
<evidence type="ECO:0000256" key="3">
    <source>
        <dbReference type="ARBA" id="ARBA00022481"/>
    </source>
</evidence>
<sequence>MSSKDRRALYVLKAFAKTLRRNVELPDIDEKLRNEISSECNLEILFQNWGQNSRSVPADLRKDYSSKHFSAICGCYVEVFDSEPSTVEAVNESVEIPSPKHEIKDVKSDEIPSSPRFCRYCKSEIDTDNVTCNNCRGFLNEFCVNLDHLEYAFCIKKPTCITVESMSETSKSIPESWCKACRILHSVNLGFRPYSHLKRKARHPGFFSYFYPTRLTQEENLVWARNKRCVEYFVNRIKSPVSIQTRNVCEFAPFFDRLWCRSLSSNASNGDSLCIFCSTSCPELYGVTLGPISTTDSSLIKVCGPCILRCRASAIRVAEKESSEAIDSLCKWFSSRTEGSLDSCECSSPDSKCDLCFTAESLKFLHERLKSSIDDESNKDLIPLGSPLFFGCCRPLPENISKEDKEIESRLIHENLSCVVCQTTSGNMLQLNNRTVVCEDCTLAYKAALTLLTVRTKEQNLSDLALLASLMALPCKDGHHPIDQTPLWTVCLPCHARRCLRLLHPLEPSLDWPAWLKRRAQLVFYHASSSDKSVTICDLDPTISLTMKEHKRRKRLSVVTDLSAREKVMESIKTIPLPVELTLPETFEDENSFVSLDSSTPSSIYTDSEPEPQDHHEEKENVEEKLKGPASPAASSITSLRDRRSRRLTARYAEALKEKESTATISTTANRRRPRNGSESIATLRSLASPTVTISTVGEEDEEDQPRPSKRQKLAESPEKPVIVEGKRKPKANAKYLQGDFITLDSTGKWESGGVAYVDVDDVKSDLSFESAQIRKQNRRQSALQPPPTAGRSGPRVKMVNRKPPPSNQLSSPMSIMKHAAKLAAVGAQRQDGTSPFMAASAATAEAYISDTGSVDGGNRLKADCGNCAACRGLATPCGRCVNCRKQAHYGGVGSSSKNRPCIATICQRRRHLMASKVDGPRVKIPSKFSPRSYQRSNLSTRNVAASLGLGKQPSLFDTVPGLEDQIMNIASPLLRSELTPFKTKTKSPIPVPVVDAPESDEENASEGSASESSHPVINYPTRCLDVYADAPTKSLRGGDLGMYFESRDSTEDDTAFRSVVPVEGEVIDAHIAHRGGFPVITTSAAAPPKEICYLCGSAGVDLQYCRVCAEPYHAFCDRFQSITKGDKENFVCSNCIPCEVCNMPGVELRCSKCLHGYHPACLSGYAPTRNRGKGKFVCPHCTECVHCLVTPYGDYPEKMRSLGDKELIVPWSRNPSKCADCAKAETKGEVCPVCHRAYGTQPLELIRCDACEQWMHTSCAQFSIDQFELMRLYPKQLRNYVILCTACEPNREKFLKRSKGGDKKQLCQLMCTALTARLNALVDACAMQPLGGETSSYHHQYASSSTAFSSTTTDRRSFAPGSPLEYTASSYRYMHQMDGLHDGDEDDFHHDQQIEAEMEREYEGLEEEEEEEGEAVEFHSPDEQIPEAINQEAYVPSWLLHGELTPPPARADWLVVSRIERNPPSTSDYMLLRKLLHWLAISIQTLFPWLDSSASVKEVRGLLHQRKGSLPAVEDFLRSAAEIELYELACPFVTALTCQIRRMNIFQVNQTTPPRKFGFYQTCIEKVRHHITTYHPDFTNIDRKFDTAQEAFTKLRVRNADCCNPTYSSLSIHSEQIISDTTTDETLISNFQKELFLKWQRQLHCPSRRAVLKALLEGRTMPYYFAVKLNWDALNATYASQMVPISSKSTVDLDESDSEAPDVEIRALPEEIIDQEEKALFDPSVEPRRCLLCARHTDASIEDRLIYIGSDTWVHVNCALWSKEVFEEDSGQLTGLSAALRRGCRSLCKDCGRTGATMSCSNTSSCDVVVHFPCAMSRWKPTHSKPVFTAGRSFFCSPECFTEARATRFVQSIKKLRSKKVESLYKHDEEELERKKAAIKEDIRGADELIAEWGISQEEMDSIRSEIEWEMASPELREMLVCRRVFVPSDCFVVSLRDDDFDQNEEQEEGSSIDENYETDDYEDEDQKAVKCPSVLSLAISVNTLAFASYKLPASAFVVTIGSLHIDRLGHIAEASDSLCREKPNFLCPVGYRARRFYWSVADPNVLEPYTLTISQAPKDSVKTNNLSSAATASYQRSILPHVPTSRSSNAYTPIASRPLEPGTKLVPSLSAGKSTSTYSSLAYDPYPNNPTGLPLIRFTYTQGTPPNRTLQKTSISPQQQTQQQQSSTSTLQTAVTSPSYTQQQPRVDQPVIMPQQQPRPQMTPCQPSVAQVVVSSSIQPAAFVPIRHQSVVSSPPPRVKPVTVVNASAGGSMITSVPSISSGASPVAAQKSQSLILTRPSSQPVQAGAPTFSNVSFPPRATVPKIVGAVSLSKPSATQQQQTSNTTRSITTTVSTPLTSPPATAISSSGSTVQMTTPLDVVQKRTALQAQLAPPPPTCTLKRPVNVYQSIPSGSLVRMVTTTTSSTTPSQAIRPPFVVRAPLPTTTPRAPVGPALRPVRLFTSATKPLVVGAVDASTTSAVVTVNPAVPTAHRLIRPPIVTRRIVRPSGPITVVQSSTPVTPGQTGLSQEQNPENLPSSQPQIKQLDGLDDSDEFISMPLHRVGNGKSVPQKRKWMTERENRRALQESVQKARQVANERMYQKEASLFYSLSPCQTVLLNHDVPSFQANSFQLIFTAKSSKENFFTPTAAWRDVVSVVADARRARNILFAVPPLIDGWAQFGLNHRHVIFLLEQLPGAHTCLRYHFRYHRYRIDQIREKYEPPHSNLCGAARLIPYEKDPKRSEMARDPLAFLMCKANRAPRSCLPLHWPGEKNGRSVRSGASVDSLPSSSAAVAHGRFPSACIDAARQAASIVANSLNISPRLHARTVEAVVAEATADMVEEAEAGRSKQLASLTHQLRNIPTSREARMWRVAVCPSRIHKRGLFALCSFRPGELICEYTGELVSNMVCDKREAMYRAKGVDCYFFRISENLVVDATYAGNYARFINHSCQPNCGAQIYFHMELNSPCHHQSDGRVAFSISNILSDNGDQRQGEEFSPRCYDWKTNDTLSSGSPSESRITESSMITLVQTLSGKLNHREVNSCQATGRNSFENLYINSIPPFCSAQVIALEGAFESKRYLSSGERTSLAKFLKLTDTQVKIWFQNRRNKWKRQIPFKAGSIGIGSIPSLDPPGTCPIDFSSTSTSTPPVNVDECFLFSK</sequence>
<dbReference type="GO" id="GO:0008270">
    <property type="term" value="F:zinc ion binding"/>
    <property type="evidence" value="ECO:0007669"/>
    <property type="project" value="UniProtKB-KW"/>
</dbReference>
<evidence type="ECO:0000256" key="6">
    <source>
        <dbReference type="ARBA" id="ARBA00022771"/>
    </source>
</evidence>
<feature type="domain" description="PHD-type" evidence="18">
    <location>
        <begin position="1229"/>
        <end position="1291"/>
    </location>
</feature>
<dbReference type="InterPro" id="IPR013083">
    <property type="entry name" value="Znf_RING/FYVE/PHD"/>
</dbReference>
<feature type="region of interest" description="Disordered" evidence="17">
    <location>
        <begin position="1943"/>
        <end position="1965"/>
    </location>
</feature>
<feature type="region of interest" description="Disordered" evidence="17">
    <location>
        <begin position="986"/>
        <end position="1015"/>
    </location>
</feature>
<dbReference type="CDD" id="cd15489">
    <property type="entry name" value="PHD_SF"/>
    <property type="match status" value="1"/>
</dbReference>
<dbReference type="SUPFAM" id="SSF82199">
    <property type="entry name" value="SET domain"/>
    <property type="match status" value="1"/>
</dbReference>
<feature type="region of interest" description="Disordered" evidence="17">
    <location>
        <begin position="2314"/>
        <end position="2355"/>
    </location>
</feature>
<evidence type="ECO:0000313" key="24">
    <source>
        <dbReference type="EMBL" id="VDL17653.1"/>
    </source>
</evidence>
<keyword evidence="7" id="KW-0862">Zinc</keyword>
<dbReference type="CDD" id="cd00086">
    <property type="entry name" value="homeodomain"/>
    <property type="match status" value="1"/>
</dbReference>
<dbReference type="GO" id="GO:0035097">
    <property type="term" value="C:histone methyltransferase complex"/>
    <property type="evidence" value="ECO:0007669"/>
    <property type="project" value="TreeGrafter"/>
</dbReference>
<dbReference type="InterPro" id="IPR019787">
    <property type="entry name" value="Znf_PHD-finger"/>
</dbReference>
<feature type="compositionally biased region" description="Low complexity" evidence="17">
    <location>
        <begin position="2317"/>
        <end position="2354"/>
    </location>
</feature>
<evidence type="ECO:0000256" key="13">
    <source>
        <dbReference type="ARBA" id="ARBA00023242"/>
    </source>
</evidence>
<dbReference type="PROSITE" id="PS51805">
    <property type="entry name" value="EPHD"/>
    <property type="match status" value="1"/>
</dbReference>
<evidence type="ECO:0000256" key="15">
    <source>
        <dbReference type="PROSITE-ProRule" id="PRU00509"/>
    </source>
</evidence>
<dbReference type="PANTHER" id="PTHR45838:SF4">
    <property type="entry name" value="HISTONE-LYSINE N-METHYLTRANSFERASE TRITHORAX"/>
    <property type="match status" value="1"/>
</dbReference>
<evidence type="ECO:0000256" key="9">
    <source>
        <dbReference type="ARBA" id="ARBA00023015"/>
    </source>
</evidence>
<dbReference type="OrthoDB" id="308383at2759"/>
<keyword evidence="12" id="KW-0804">Transcription</keyword>
<dbReference type="Pfam" id="PF05964">
    <property type="entry name" value="FYRN"/>
    <property type="match status" value="1"/>
</dbReference>
<evidence type="ECO:0000256" key="14">
    <source>
        <dbReference type="PROSITE-ProRule" id="PRU00108"/>
    </source>
</evidence>
<feature type="domain" description="SET" evidence="21">
    <location>
        <begin position="2854"/>
        <end position="2985"/>
    </location>
</feature>
<keyword evidence="6 15" id="KW-0863">Zinc-finger</keyword>
<feature type="domain" description="PHD-type" evidence="18">
    <location>
        <begin position="1103"/>
        <end position="1185"/>
    </location>
</feature>
<dbReference type="InterPro" id="IPR002857">
    <property type="entry name" value="Znf_CXXC"/>
</dbReference>
<dbReference type="SMART" id="SM00389">
    <property type="entry name" value="HOX"/>
    <property type="match status" value="1"/>
</dbReference>
<dbReference type="InterPro" id="IPR001965">
    <property type="entry name" value="Znf_PHD"/>
</dbReference>
<dbReference type="PROSITE" id="PS51058">
    <property type="entry name" value="ZF_CXXC"/>
    <property type="match status" value="1"/>
</dbReference>
<dbReference type="InterPro" id="IPR017970">
    <property type="entry name" value="Homeobox_CS"/>
</dbReference>
<keyword evidence="3" id="KW-0488">Methylation</keyword>
<evidence type="ECO:0000259" key="18">
    <source>
        <dbReference type="PROSITE" id="PS50016"/>
    </source>
</evidence>
<feature type="DNA-binding region" description="Homeobox" evidence="14">
    <location>
        <begin position="3048"/>
        <end position="3098"/>
    </location>
</feature>
<feature type="region of interest" description="Disordered" evidence="17">
    <location>
        <begin position="774"/>
        <end position="813"/>
    </location>
</feature>
<evidence type="ECO:0000256" key="2">
    <source>
        <dbReference type="ARBA" id="ARBA00007427"/>
    </source>
</evidence>
<dbReference type="Pfam" id="PF05965">
    <property type="entry name" value="FYRC"/>
    <property type="match status" value="1"/>
</dbReference>
<dbReference type="Gene3D" id="2.170.270.10">
    <property type="entry name" value="SET domain"/>
    <property type="match status" value="1"/>
</dbReference>
<organism evidence="26">
    <name type="scientific">Hymenolepis diminuta</name>
    <name type="common">Rat tapeworm</name>
    <dbReference type="NCBI Taxonomy" id="6216"/>
    <lineage>
        <taxon>Eukaryota</taxon>
        <taxon>Metazoa</taxon>
        <taxon>Spiralia</taxon>
        <taxon>Lophotrochozoa</taxon>
        <taxon>Platyhelminthes</taxon>
        <taxon>Cestoda</taxon>
        <taxon>Eucestoda</taxon>
        <taxon>Cyclophyllidea</taxon>
        <taxon>Hymenolepididae</taxon>
        <taxon>Hymenolepis</taxon>
    </lineage>
</organism>
<keyword evidence="5" id="KW-0479">Metal-binding</keyword>
<dbReference type="SUPFAM" id="SSF46689">
    <property type="entry name" value="Homeodomain-like"/>
    <property type="match status" value="1"/>
</dbReference>
<feature type="domain" description="PHD-type" evidence="23">
    <location>
        <begin position="1728"/>
        <end position="1838"/>
    </location>
</feature>
<dbReference type="SMART" id="SM00542">
    <property type="entry name" value="FYRC"/>
    <property type="match status" value="1"/>
</dbReference>
<gene>
    <name evidence="24" type="ORF">HDID_LOCUS723</name>
</gene>
<dbReference type="PROSITE" id="PS50089">
    <property type="entry name" value="ZF_RING_2"/>
    <property type="match status" value="1"/>
</dbReference>
<dbReference type="WBParaSite" id="HDID_0000072201-mRNA-1">
    <property type="protein sequence ID" value="HDID_0000072201-mRNA-1"/>
    <property type="gene ID" value="HDID_0000072201"/>
</dbReference>
<evidence type="ECO:0000259" key="23">
    <source>
        <dbReference type="PROSITE" id="PS51805"/>
    </source>
</evidence>
<evidence type="ECO:0000256" key="4">
    <source>
        <dbReference type="ARBA" id="ARBA00022679"/>
    </source>
</evidence>
<proteinExistence type="inferred from homology"/>
<dbReference type="InterPro" id="IPR003888">
    <property type="entry name" value="FYrich_N"/>
</dbReference>
<evidence type="ECO:0000259" key="22">
    <source>
        <dbReference type="PROSITE" id="PS51058"/>
    </source>
</evidence>
<dbReference type="Gene3D" id="3.30.160.360">
    <property type="match status" value="2"/>
</dbReference>
<feature type="compositionally biased region" description="Low complexity" evidence="17">
    <location>
        <begin position="2153"/>
        <end position="2179"/>
    </location>
</feature>
<evidence type="ECO:0000256" key="5">
    <source>
        <dbReference type="ARBA" id="ARBA00022723"/>
    </source>
</evidence>
<dbReference type="CDD" id="cd15506">
    <property type="entry name" value="PHD1_KMT2A_like"/>
    <property type="match status" value="1"/>
</dbReference>
<dbReference type="Gene3D" id="1.10.10.60">
    <property type="entry name" value="Homeodomain-like"/>
    <property type="match status" value="1"/>
</dbReference>
<evidence type="ECO:0000259" key="19">
    <source>
        <dbReference type="PROSITE" id="PS50071"/>
    </source>
</evidence>
<dbReference type="SMART" id="SM00249">
    <property type="entry name" value="PHD"/>
    <property type="match status" value="4"/>
</dbReference>